<dbReference type="Gene3D" id="3.40.50.1820">
    <property type="entry name" value="alpha/beta hydrolase"/>
    <property type="match status" value="1"/>
</dbReference>
<evidence type="ECO:0000259" key="1">
    <source>
        <dbReference type="Pfam" id="PF12146"/>
    </source>
</evidence>
<dbReference type="PANTHER" id="PTHR42886:SF42">
    <property type="entry name" value="ALPHA_BETA-HYDROLASES SUPERFAMILY PROTEIN"/>
    <property type="match status" value="1"/>
</dbReference>
<proteinExistence type="predicted"/>
<evidence type="ECO:0000313" key="2">
    <source>
        <dbReference type="EMBL" id="ORC17386.1"/>
    </source>
</evidence>
<dbReference type="InterPro" id="IPR029058">
    <property type="entry name" value="AB_hydrolase_fold"/>
</dbReference>
<sequence>MTQPDILGAPYTAETIDLGRDSEGPLVATLIHRPADVGGADAAPQLPASAQGKAGAAKPAVLYLHGFVDYFFQKDLGDWWAARGHDFYALDLRKYGRSLLPGQTPFYTENLDDYFEDLTAAWQLITERDNHRQVILVAHSTGGLTACLWADRFAPTELTALVLNSPWLDHFNNPLVRAAATGAIASLARIKPRTIVQKSAPDPYARSLHVSTGGSWGFNTHWKTLNFPHIYAGWLVAVRRAHARLQRGLNVGVPVLVLTSARSGKLKNPTDRHDFDAILNVRSIRRWAPALGSHVTSRVIDGATHDVFLSHQPARSQAYAALGEFVDRL</sequence>
<dbReference type="RefSeq" id="WP_083091872.1">
    <property type="nucleotide sequence ID" value="NZ_LXWF01000033.1"/>
</dbReference>
<dbReference type="AlphaFoldDB" id="A0A1Y1RPB5"/>
<organism evidence="2 3">
    <name type="scientific">Rothia nasimurium</name>
    <dbReference type="NCBI Taxonomy" id="85336"/>
    <lineage>
        <taxon>Bacteria</taxon>
        <taxon>Bacillati</taxon>
        <taxon>Actinomycetota</taxon>
        <taxon>Actinomycetes</taxon>
        <taxon>Micrococcales</taxon>
        <taxon>Micrococcaceae</taxon>
        <taxon>Rothia</taxon>
    </lineage>
</organism>
<dbReference type="Proteomes" id="UP000192359">
    <property type="component" value="Unassembled WGS sequence"/>
</dbReference>
<accession>A0A1Y1RPB5</accession>
<dbReference type="EMBL" id="LXWF01000033">
    <property type="protein sequence ID" value="ORC17386.1"/>
    <property type="molecule type" value="Genomic_DNA"/>
</dbReference>
<dbReference type="OrthoDB" id="9801217at2"/>
<protein>
    <recommendedName>
        <fullName evidence="1">Serine aminopeptidase S33 domain-containing protein</fullName>
    </recommendedName>
</protein>
<dbReference type="SUPFAM" id="SSF53474">
    <property type="entry name" value="alpha/beta-Hydrolases"/>
    <property type="match status" value="1"/>
</dbReference>
<dbReference type="GO" id="GO:0042171">
    <property type="term" value="F:lysophosphatidic acid acyltransferase activity"/>
    <property type="evidence" value="ECO:0007669"/>
    <property type="project" value="TreeGrafter"/>
</dbReference>
<dbReference type="GO" id="GO:0006654">
    <property type="term" value="P:phosphatidic acid biosynthetic process"/>
    <property type="evidence" value="ECO:0007669"/>
    <property type="project" value="TreeGrafter"/>
</dbReference>
<reference evidence="2 3" key="1">
    <citation type="submission" date="2016-05" db="EMBL/GenBank/DDBJ databases">
        <title>Draft genome sequence of a porcine commensal Rothia nasimurium.</title>
        <authorList>
            <person name="Gaiser R.A."/>
            <person name="Van Baarlen P."/>
            <person name="Wells J.M."/>
        </authorList>
    </citation>
    <scope>NUCLEOTIDE SEQUENCE [LARGE SCALE GENOMIC DNA]</scope>
    <source>
        <strain evidence="2 3">PT-32</strain>
    </source>
</reference>
<dbReference type="PANTHER" id="PTHR42886">
    <property type="entry name" value="RE40534P-RELATED"/>
    <property type="match status" value="1"/>
</dbReference>
<dbReference type="GO" id="GO:0052689">
    <property type="term" value="F:carboxylic ester hydrolase activity"/>
    <property type="evidence" value="ECO:0007669"/>
    <property type="project" value="TreeGrafter"/>
</dbReference>
<evidence type="ECO:0000313" key="3">
    <source>
        <dbReference type="Proteomes" id="UP000192359"/>
    </source>
</evidence>
<name>A0A1Y1RPB5_9MICC</name>
<keyword evidence="3" id="KW-1185">Reference proteome</keyword>
<dbReference type="Pfam" id="PF12146">
    <property type="entry name" value="Hydrolase_4"/>
    <property type="match status" value="1"/>
</dbReference>
<comment type="caution">
    <text evidence="2">The sequence shown here is derived from an EMBL/GenBank/DDBJ whole genome shotgun (WGS) entry which is preliminary data.</text>
</comment>
<gene>
    <name evidence="2" type="ORF">A7979_03005</name>
</gene>
<feature type="domain" description="Serine aminopeptidase S33" evidence="1">
    <location>
        <begin position="57"/>
        <end position="308"/>
    </location>
</feature>
<dbReference type="GO" id="GO:0055088">
    <property type="term" value="P:lipid homeostasis"/>
    <property type="evidence" value="ECO:0007669"/>
    <property type="project" value="TreeGrafter"/>
</dbReference>
<dbReference type="InterPro" id="IPR022742">
    <property type="entry name" value="Hydrolase_4"/>
</dbReference>